<proteinExistence type="inferred from homology"/>
<protein>
    <submittedName>
        <fullName evidence="3">Type IV pili twitching motility protein PilT</fullName>
    </submittedName>
</protein>
<dbReference type="Gene3D" id="3.40.50.300">
    <property type="entry name" value="P-loop containing nucleotide triphosphate hydrolases"/>
    <property type="match status" value="1"/>
</dbReference>
<dbReference type="PROSITE" id="PS00662">
    <property type="entry name" value="T2SP_E"/>
    <property type="match status" value="1"/>
</dbReference>
<dbReference type="CDD" id="cd01131">
    <property type="entry name" value="PilT"/>
    <property type="match status" value="1"/>
</dbReference>
<dbReference type="SUPFAM" id="SSF52540">
    <property type="entry name" value="P-loop containing nucleoside triphosphate hydrolases"/>
    <property type="match status" value="1"/>
</dbReference>
<sequence length="349" mass="38192">MNNTHYDIRSMLQQMVALNASDLHLSAGSAPVMRIHGQLGNQGEEVLTPAAIQAMAKQLLGEERFSTFEQAGEIDFSYAVEDSARYRINIYRQKGGVSLAARRITNEIPTLEQLGLPPLLKNLTEKHQGLILVTGPTGSGKSSTLAAMIGYINNRQSRHIVTLEDPIEYVHTHRRSLVNQREVGSDTASFASGIRAALRQDPDVMLVGEMRDLETISAAVTAAETGHLVLATLHTSDAPQTIDRIIDVFPAHQQGQIRIQLAAVLTAIISQRLLPTVDSRGRACATEILINTPAIANLIRTEKTHQIRSMMQTGRSSGMHTLEMSIRDLIQSGRIDPVVGKLYLPEVSV</sequence>
<dbReference type="InterPro" id="IPR027417">
    <property type="entry name" value="P-loop_NTPase"/>
</dbReference>
<name>A0A172ZDX7_9BACL</name>
<reference evidence="3 4" key="2">
    <citation type="journal article" date="2016" name="Int. J. Syst. Evol. Microbiol.">
        <title>Paenibacillus bovis sp. nov., isolated from raw yak (Bos grunniens) milk.</title>
        <authorList>
            <person name="Gao C."/>
            <person name="Han J."/>
            <person name="Liu Z."/>
            <person name="Xu X."/>
            <person name="Hang F."/>
            <person name="Wu Z."/>
        </authorList>
    </citation>
    <scope>NUCLEOTIDE SEQUENCE [LARGE SCALE GENOMIC DNA]</scope>
    <source>
        <strain evidence="3 4">BD3526</strain>
    </source>
</reference>
<dbReference type="AlphaFoldDB" id="A0A172ZDX7"/>
<evidence type="ECO:0000313" key="4">
    <source>
        <dbReference type="Proteomes" id="UP000078148"/>
    </source>
</evidence>
<dbReference type="InterPro" id="IPR001482">
    <property type="entry name" value="T2SS/T4SS_dom"/>
</dbReference>
<gene>
    <name evidence="3" type="ORF">AR543_06805</name>
</gene>
<dbReference type="InterPro" id="IPR006321">
    <property type="entry name" value="PilT/PilU"/>
</dbReference>
<evidence type="ECO:0000256" key="1">
    <source>
        <dbReference type="ARBA" id="ARBA00006611"/>
    </source>
</evidence>
<comment type="similarity">
    <text evidence="1">Belongs to the GSP E family.</text>
</comment>
<keyword evidence="4" id="KW-1185">Reference proteome</keyword>
<dbReference type="OrthoDB" id="9808272at2"/>
<dbReference type="Gene3D" id="3.30.450.90">
    <property type="match status" value="1"/>
</dbReference>
<dbReference type="EMBL" id="CP013023">
    <property type="protein sequence ID" value="ANF95739.1"/>
    <property type="molecule type" value="Genomic_DNA"/>
</dbReference>
<dbReference type="RefSeq" id="WP_060532951.1">
    <property type="nucleotide sequence ID" value="NZ_CP013023.1"/>
</dbReference>
<feature type="domain" description="Bacterial type II secretion system protein E" evidence="2">
    <location>
        <begin position="198"/>
        <end position="212"/>
    </location>
</feature>
<dbReference type="SMART" id="SM00382">
    <property type="entry name" value="AAA"/>
    <property type="match status" value="1"/>
</dbReference>
<organism evidence="3 4">
    <name type="scientific">Paenibacillus bovis</name>
    <dbReference type="NCBI Taxonomy" id="1616788"/>
    <lineage>
        <taxon>Bacteria</taxon>
        <taxon>Bacillati</taxon>
        <taxon>Bacillota</taxon>
        <taxon>Bacilli</taxon>
        <taxon>Bacillales</taxon>
        <taxon>Paenibacillaceae</taxon>
        <taxon>Paenibacillus</taxon>
    </lineage>
</organism>
<dbReference type="STRING" id="1616788.AR543_06805"/>
<dbReference type="InterPro" id="IPR050921">
    <property type="entry name" value="T4SS_GSP_E_ATPase"/>
</dbReference>
<evidence type="ECO:0000313" key="3">
    <source>
        <dbReference type="EMBL" id="ANF95739.1"/>
    </source>
</evidence>
<dbReference type="GO" id="GO:0016887">
    <property type="term" value="F:ATP hydrolysis activity"/>
    <property type="evidence" value="ECO:0007669"/>
    <property type="project" value="InterPro"/>
</dbReference>
<dbReference type="GO" id="GO:0005524">
    <property type="term" value="F:ATP binding"/>
    <property type="evidence" value="ECO:0007669"/>
    <property type="project" value="InterPro"/>
</dbReference>
<dbReference type="Proteomes" id="UP000078148">
    <property type="component" value="Chromosome"/>
</dbReference>
<dbReference type="Pfam" id="PF00437">
    <property type="entry name" value="T2SSE"/>
    <property type="match status" value="1"/>
</dbReference>
<accession>A0A172ZDX7</accession>
<dbReference type="PANTHER" id="PTHR30486">
    <property type="entry name" value="TWITCHING MOTILITY PROTEIN PILT"/>
    <property type="match status" value="1"/>
</dbReference>
<dbReference type="KEGG" id="pbv:AR543_06805"/>
<reference evidence="4" key="1">
    <citation type="submission" date="2015-10" db="EMBL/GenBank/DDBJ databases">
        <title>Genome of Paenibacillus bovis sp. nov.</title>
        <authorList>
            <person name="Wu Z."/>
            <person name="Gao C."/>
            <person name="Liu Z."/>
            <person name="Zheng H."/>
        </authorList>
    </citation>
    <scope>NUCLEOTIDE SEQUENCE [LARGE SCALE GENOMIC DNA]</scope>
    <source>
        <strain evidence="4">BD3526</strain>
    </source>
</reference>
<dbReference type="InterPro" id="IPR003593">
    <property type="entry name" value="AAA+_ATPase"/>
</dbReference>
<evidence type="ECO:0000259" key="2">
    <source>
        <dbReference type="PROSITE" id="PS00662"/>
    </source>
</evidence>
<dbReference type="NCBIfam" id="TIGR01420">
    <property type="entry name" value="pilT_fam"/>
    <property type="match status" value="1"/>
</dbReference>